<sequence>MTLAGRVLRRFVLVYPRLHLVGLSANHSPGNRGARDFSYPSCRATNNE</sequence>
<dbReference type="GeneID" id="34564303"/>
<feature type="region of interest" description="Disordered" evidence="1">
    <location>
        <begin position="25"/>
        <end position="48"/>
    </location>
</feature>
<evidence type="ECO:0000256" key="1">
    <source>
        <dbReference type="SAM" id="MobiDB-lite"/>
    </source>
</evidence>
<dbReference type="Proteomes" id="UP000176998">
    <property type="component" value="Unassembled WGS sequence"/>
</dbReference>
<dbReference type="AlphaFoldDB" id="A0A1G4AWN0"/>
<dbReference type="RefSeq" id="XP_022470735.1">
    <property type="nucleotide sequence ID" value="XM_022622793.1"/>
</dbReference>
<comment type="caution">
    <text evidence="2">The sequence shown here is derived from an EMBL/GenBank/DDBJ whole genome shotgun (WGS) entry which is preliminary data.</text>
</comment>
<organism evidence="2 3">
    <name type="scientific">Colletotrichum orchidophilum</name>
    <dbReference type="NCBI Taxonomy" id="1209926"/>
    <lineage>
        <taxon>Eukaryota</taxon>
        <taxon>Fungi</taxon>
        <taxon>Dikarya</taxon>
        <taxon>Ascomycota</taxon>
        <taxon>Pezizomycotina</taxon>
        <taxon>Sordariomycetes</taxon>
        <taxon>Hypocreomycetidae</taxon>
        <taxon>Glomerellales</taxon>
        <taxon>Glomerellaceae</taxon>
        <taxon>Colletotrichum</taxon>
    </lineage>
</organism>
<evidence type="ECO:0000313" key="2">
    <source>
        <dbReference type="EMBL" id="OHE93570.1"/>
    </source>
</evidence>
<proteinExistence type="predicted"/>
<gene>
    <name evidence="2" type="ORF">CORC01_11167</name>
</gene>
<name>A0A1G4AWN0_9PEZI</name>
<keyword evidence="3" id="KW-1185">Reference proteome</keyword>
<accession>A0A1G4AWN0</accession>
<dbReference type="EMBL" id="MJBS01000117">
    <property type="protein sequence ID" value="OHE93570.1"/>
    <property type="molecule type" value="Genomic_DNA"/>
</dbReference>
<protein>
    <submittedName>
        <fullName evidence="2">Uncharacterized protein</fullName>
    </submittedName>
</protein>
<evidence type="ECO:0000313" key="3">
    <source>
        <dbReference type="Proteomes" id="UP000176998"/>
    </source>
</evidence>
<reference evidence="2 3" key="1">
    <citation type="submission" date="2016-09" db="EMBL/GenBank/DDBJ databases">
        <authorList>
            <person name="Capua I."/>
            <person name="De Benedictis P."/>
            <person name="Joannis T."/>
            <person name="Lombin L.H."/>
            <person name="Cattoli G."/>
        </authorList>
    </citation>
    <scope>NUCLEOTIDE SEQUENCE [LARGE SCALE GENOMIC DNA]</scope>
    <source>
        <strain evidence="2 3">IMI 309357</strain>
    </source>
</reference>